<comment type="cofactor">
    <cofactor evidence="1">
        <name>a divalent metal cation</name>
        <dbReference type="ChEBI" id="CHEBI:60240"/>
    </cofactor>
</comment>
<protein>
    <recommendedName>
        <fullName evidence="3">DDE Tnp4 domain-containing protein</fullName>
    </recommendedName>
</protein>
<evidence type="ECO:0000313" key="5">
    <source>
        <dbReference type="Proteomes" id="UP001418222"/>
    </source>
</evidence>
<dbReference type="Proteomes" id="UP001418222">
    <property type="component" value="Unassembled WGS sequence"/>
</dbReference>
<dbReference type="EMBL" id="JBBWWQ010000004">
    <property type="protein sequence ID" value="KAK8948728.1"/>
    <property type="molecule type" value="Genomic_DNA"/>
</dbReference>
<proteinExistence type="predicted"/>
<dbReference type="AlphaFoldDB" id="A0AAP0BRH8"/>
<feature type="domain" description="DDE Tnp4" evidence="3">
    <location>
        <begin position="29"/>
        <end position="105"/>
    </location>
</feature>
<reference evidence="4 5" key="1">
    <citation type="journal article" date="2022" name="Nat. Plants">
        <title>Genomes of leafy and leafless Platanthera orchids illuminate the evolution of mycoheterotrophy.</title>
        <authorList>
            <person name="Li M.H."/>
            <person name="Liu K.W."/>
            <person name="Li Z."/>
            <person name="Lu H.C."/>
            <person name="Ye Q.L."/>
            <person name="Zhang D."/>
            <person name="Wang J.Y."/>
            <person name="Li Y.F."/>
            <person name="Zhong Z.M."/>
            <person name="Liu X."/>
            <person name="Yu X."/>
            <person name="Liu D.K."/>
            <person name="Tu X.D."/>
            <person name="Liu B."/>
            <person name="Hao Y."/>
            <person name="Liao X.Y."/>
            <person name="Jiang Y.T."/>
            <person name="Sun W.H."/>
            <person name="Chen J."/>
            <person name="Chen Y.Q."/>
            <person name="Ai Y."/>
            <person name="Zhai J.W."/>
            <person name="Wu S.S."/>
            <person name="Zhou Z."/>
            <person name="Hsiao Y.Y."/>
            <person name="Wu W.L."/>
            <person name="Chen Y.Y."/>
            <person name="Lin Y.F."/>
            <person name="Hsu J.L."/>
            <person name="Li C.Y."/>
            <person name="Wang Z.W."/>
            <person name="Zhao X."/>
            <person name="Zhong W.Y."/>
            <person name="Ma X.K."/>
            <person name="Ma L."/>
            <person name="Huang J."/>
            <person name="Chen G.Z."/>
            <person name="Huang M.Z."/>
            <person name="Huang L."/>
            <person name="Peng D.H."/>
            <person name="Luo Y.B."/>
            <person name="Zou S.Q."/>
            <person name="Chen S.P."/>
            <person name="Lan S."/>
            <person name="Tsai W.C."/>
            <person name="Van de Peer Y."/>
            <person name="Liu Z.J."/>
        </authorList>
    </citation>
    <scope>NUCLEOTIDE SEQUENCE [LARGE SCALE GENOMIC DNA]</scope>
    <source>
        <strain evidence="4">Lor287</strain>
    </source>
</reference>
<sequence length="106" mass="12768">MDSENDAKLIDTDLKTLNERRRRRVYYNNRTLQFVNTILNTGKYYLVDVGYPLQLGYIKPYSETRYHLPDFARDRRPIQGRKEIFNQAHPSLRSVIERTFGVWKKK</sequence>
<keyword evidence="2" id="KW-0479">Metal-binding</keyword>
<dbReference type="GO" id="GO:0046872">
    <property type="term" value="F:metal ion binding"/>
    <property type="evidence" value="ECO:0007669"/>
    <property type="project" value="UniProtKB-KW"/>
</dbReference>
<dbReference type="InterPro" id="IPR027806">
    <property type="entry name" value="HARBI1_dom"/>
</dbReference>
<gene>
    <name evidence="4" type="ORF">KSP39_PZI005377</name>
</gene>
<dbReference type="Pfam" id="PF13359">
    <property type="entry name" value="DDE_Tnp_4"/>
    <property type="match status" value="1"/>
</dbReference>
<organism evidence="4 5">
    <name type="scientific">Platanthera zijinensis</name>
    <dbReference type="NCBI Taxonomy" id="2320716"/>
    <lineage>
        <taxon>Eukaryota</taxon>
        <taxon>Viridiplantae</taxon>
        <taxon>Streptophyta</taxon>
        <taxon>Embryophyta</taxon>
        <taxon>Tracheophyta</taxon>
        <taxon>Spermatophyta</taxon>
        <taxon>Magnoliopsida</taxon>
        <taxon>Liliopsida</taxon>
        <taxon>Asparagales</taxon>
        <taxon>Orchidaceae</taxon>
        <taxon>Orchidoideae</taxon>
        <taxon>Orchideae</taxon>
        <taxon>Orchidinae</taxon>
        <taxon>Platanthera</taxon>
    </lineage>
</organism>
<evidence type="ECO:0000313" key="4">
    <source>
        <dbReference type="EMBL" id="KAK8948728.1"/>
    </source>
</evidence>
<evidence type="ECO:0000256" key="2">
    <source>
        <dbReference type="ARBA" id="ARBA00022723"/>
    </source>
</evidence>
<keyword evidence="5" id="KW-1185">Reference proteome</keyword>
<evidence type="ECO:0000256" key="1">
    <source>
        <dbReference type="ARBA" id="ARBA00001968"/>
    </source>
</evidence>
<evidence type="ECO:0000259" key="3">
    <source>
        <dbReference type="Pfam" id="PF13359"/>
    </source>
</evidence>
<accession>A0AAP0BRH8</accession>
<name>A0AAP0BRH8_9ASPA</name>
<comment type="caution">
    <text evidence="4">The sequence shown here is derived from an EMBL/GenBank/DDBJ whole genome shotgun (WGS) entry which is preliminary data.</text>
</comment>